<reference evidence="2 3" key="1">
    <citation type="submission" date="2019-06" db="EMBL/GenBank/DDBJ databases">
        <title>Draft genomes of female and male turbot (Scophthalmus maximus).</title>
        <authorList>
            <person name="Xu H."/>
            <person name="Xu X.-W."/>
            <person name="Shao C."/>
            <person name="Chen S."/>
        </authorList>
    </citation>
    <scope>NUCLEOTIDE SEQUENCE [LARGE SCALE GENOMIC DNA]</scope>
    <source>
        <strain evidence="2">Ysfricsl-2016a</strain>
        <tissue evidence="2">Blood</tissue>
    </source>
</reference>
<comment type="caution">
    <text evidence="2">The sequence shown here is derived from an EMBL/GenBank/DDBJ whole genome shotgun (WGS) entry which is preliminary data.</text>
</comment>
<evidence type="ECO:0000313" key="3">
    <source>
        <dbReference type="Proteomes" id="UP000438429"/>
    </source>
</evidence>
<gene>
    <name evidence="2" type="ORF">F2P81_010179</name>
</gene>
<sequence length="103" mass="11287">MPLRSYALIQVARYAHKQSLTRQGKYIFALNECLINYAVVSLSADIKKVAKNVVTQADDIPKTSKSTSELSRPACRTGKELPSSPRRYPKGTWTGESIAGSNG</sequence>
<evidence type="ECO:0000313" key="2">
    <source>
        <dbReference type="EMBL" id="KAF0037305.1"/>
    </source>
</evidence>
<accession>A0A6A4SX57</accession>
<proteinExistence type="predicted"/>
<dbReference type="AlphaFoldDB" id="A0A6A4SX57"/>
<dbReference type="EMBL" id="VEVO01000009">
    <property type="protein sequence ID" value="KAF0037305.1"/>
    <property type="molecule type" value="Genomic_DNA"/>
</dbReference>
<feature type="region of interest" description="Disordered" evidence="1">
    <location>
        <begin position="58"/>
        <end position="103"/>
    </location>
</feature>
<protein>
    <submittedName>
        <fullName evidence="2">Uncharacterized protein</fullName>
    </submittedName>
</protein>
<evidence type="ECO:0000256" key="1">
    <source>
        <dbReference type="SAM" id="MobiDB-lite"/>
    </source>
</evidence>
<name>A0A6A4SX57_SCOMX</name>
<organism evidence="2 3">
    <name type="scientific">Scophthalmus maximus</name>
    <name type="common">Turbot</name>
    <name type="synonym">Psetta maxima</name>
    <dbReference type="NCBI Taxonomy" id="52904"/>
    <lineage>
        <taxon>Eukaryota</taxon>
        <taxon>Metazoa</taxon>
        <taxon>Chordata</taxon>
        <taxon>Craniata</taxon>
        <taxon>Vertebrata</taxon>
        <taxon>Euteleostomi</taxon>
        <taxon>Actinopterygii</taxon>
        <taxon>Neopterygii</taxon>
        <taxon>Teleostei</taxon>
        <taxon>Neoteleostei</taxon>
        <taxon>Acanthomorphata</taxon>
        <taxon>Carangaria</taxon>
        <taxon>Pleuronectiformes</taxon>
        <taxon>Pleuronectoidei</taxon>
        <taxon>Scophthalmidae</taxon>
        <taxon>Scophthalmus</taxon>
    </lineage>
</organism>
<dbReference type="Proteomes" id="UP000438429">
    <property type="component" value="Unassembled WGS sequence"/>
</dbReference>